<dbReference type="PROSITE" id="PS50181">
    <property type="entry name" value="FBOX"/>
    <property type="match status" value="1"/>
</dbReference>
<dbReference type="SUPFAM" id="SSF81383">
    <property type="entry name" value="F-box domain"/>
    <property type="match status" value="1"/>
</dbReference>
<dbReference type="InterPro" id="IPR006527">
    <property type="entry name" value="F-box-assoc_dom_typ1"/>
</dbReference>
<dbReference type="SMART" id="SM00256">
    <property type="entry name" value="FBOX"/>
    <property type="match status" value="1"/>
</dbReference>
<gene>
    <name evidence="2" type="ORF">Tsubulata_025763</name>
</gene>
<dbReference type="InterPro" id="IPR036047">
    <property type="entry name" value="F-box-like_dom_sf"/>
</dbReference>
<sequence length="456" mass="50579">MMEEKKKNKKYRSKRFRRVNNLPIEIIANILSRLPIKNVVGCKIVCKSWRHLITSDPYFAKLHLSMPPQQCLLLHPSPIPRPDDPRSRRLYKQNMIDLSSTTSTTTTTTGASSSSVAMTIEVGPKLDTREKFKGDIVGSCNGLICSAQDCEEELDIDASGGGNKLGPRLWFRVCNPITGEYIVIESSVRRPKYDLYGYPRMEFCYCPSSDQYKIMVQRESGLMIHTLGSNLWRGVQDIPNQQSASKAASLNGALHWVFSVTHRGVCVVALDIENEAVRFVIPAPPKIRGDHNVHASQLNVSVSRGWLTLFPCRITQFERDEGNGVDIWVMKEYGEVSSWTKQHVVLSSSLVGRSPHLYRLIPIHINTTTKAAAALREGGGEGGDVKILALSQRRGGERGVPSILLSVDVGTNINTAKEVEVDVKPCSLVIPYTPSLLSLGDVFAGKGFTILKFESK</sequence>
<feature type="domain" description="F-box" evidence="1">
    <location>
        <begin position="16"/>
        <end position="62"/>
    </location>
</feature>
<accession>A0A9Q0GBF1</accession>
<proteinExistence type="predicted"/>
<dbReference type="Gene3D" id="1.20.1280.50">
    <property type="match status" value="1"/>
</dbReference>
<evidence type="ECO:0000313" key="3">
    <source>
        <dbReference type="Proteomes" id="UP001141552"/>
    </source>
</evidence>
<comment type="caution">
    <text evidence="2">The sequence shown here is derived from an EMBL/GenBank/DDBJ whole genome shotgun (WGS) entry which is preliminary data.</text>
</comment>
<dbReference type="EMBL" id="JAKUCV010001538">
    <property type="protein sequence ID" value="KAJ4845915.1"/>
    <property type="molecule type" value="Genomic_DNA"/>
</dbReference>
<organism evidence="2 3">
    <name type="scientific">Turnera subulata</name>
    <dbReference type="NCBI Taxonomy" id="218843"/>
    <lineage>
        <taxon>Eukaryota</taxon>
        <taxon>Viridiplantae</taxon>
        <taxon>Streptophyta</taxon>
        <taxon>Embryophyta</taxon>
        <taxon>Tracheophyta</taxon>
        <taxon>Spermatophyta</taxon>
        <taxon>Magnoliopsida</taxon>
        <taxon>eudicotyledons</taxon>
        <taxon>Gunneridae</taxon>
        <taxon>Pentapetalae</taxon>
        <taxon>rosids</taxon>
        <taxon>fabids</taxon>
        <taxon>Malpighiales</taxon>
        <taxon>Passifloraceae</taxon>
        <taxon>Turnera</taxon>
    </lineage>
</organism>
<dbReference type="PANTHER" id="PTHR31672">
    <property type="entry name" value="BNACNNG10540D PROTEIN"/>
    <property type="match status" value="1"/>
</dbReference>
<dbReference type="CDD" id="cd22157">
    <property type="entry name" value="F-box_AtFBW1-like"/>
    <property type="match status" value="1"/>
</dbReference>
<dbReference type="OrthoDB" id="816164at2759"/>
<reference evidence="2" key="2">
    <citation type="journal article" date="2023" name="Plants (Basel)">
        <title>Annotation of the Turnera subulata (Passifloraceae) Draft Genome Reveals the S-Locus Evolved after the Divergence of Turneroideae from Passifloroideae in a Stepwise Manner.</title>
        <authorList>
            <person name="Henning P.M."/>
            <person name="Roalson E.H."/>
            <person name="Mir W."/>
            <person name="McCubbin A.G."/>
            <person name="Shore J.S."/>
        </authorList>
    </citation>
    <scope>NUCLEOTIDE SEQUENCE</scope>
    <source>
        <tissue evidence="2">Leaves</tissue>
    </source>
</reference>
<dbReference type="InterPro" id="IPR050796">
    <property type="entry name" value="SCF_F-box_component"/>
</dbReference>
<dbReference type="InterPro" id="IPR001810">
    <property type="entry name" value="F-box_dom"/>
</dbReference>
<dbReference type="Pfam" id="PF07734">
    <property type="entry name" value="FBA_1"/>
    <property type="match status" value="1"/>
</dbReference>
<dbReference type="PANTHER" id="PTHR31672:SF13">
    <property type="entry name" value="F-BOX PROTEIN CPR30-LIKE"/>
    <property type="match status" value="1"/>
</dbReference>
<evidence type="ECO:0000259" key="1">
    <source>
        <dbReference type="PROSITE" id="PS50181"/>
    </source>
</evidence>
<name>A0A9Q0GBF1_9ROSI</name>
<dbReference type="Proteomes" id="UP001141552">
    <property type="component" value="Unassembled WGS sequence"/>
</dbReference>
<dbReference type="AlphaFoldDB" id="A0A9Q0GBF1"/>
<dbReference type="NCBIfam" id="TIGR01640">
    <property type="entry name" value="F_box_assoc_1"/>
    <property type="match status" value="1"/>
</dbReference>
<dbReference type="Pfam" id="PF00646">
    <property type="entry name" value="F-box"/>
    <property type="match status" value="1"/>
</dbReference>
<evidence type="ECO:0000313" key="2">
    <source>
        <dbReference type="EMBL" id="KAJ4845915.1"/>
    </source>
</evidence>
<keyword evidence="3" id="KW-1185">Reference proteome</keyword>
<protein>
    <recommendedName>
        <fullName evidence="1">F-box domain-containing protein</fullName>
    </recommendedName>
</protein>
<dbReference type="InterPro" id="IPR017451">
    <property type="entry name" value="F-box-assoc_interact_dom"/>
</dbReference>
<reference evidence="2" key="1">
    <citation type="submission" date="2022-02" db="EMBL/GenBank/DDBJ databases">
        <authorList>
            <person name="Henning P.M."/>
            <person name="McCubbin A.G."/>
            <person name="Shore J.S."/>
        </authorList>
    </citation>
    <scope>NUCLEOTIDE SEQUENCE</scope>
    <source>
        <strain evidence="2">F60SS</strain>
        <tissue evidence="2">Leaves</tissue>
    </source>
</reference>